<organism evidence="1 2">
    <name type="scientific">Bacillus cereus</name>
    <dbReference type="NCBI Taxonomy" id="1396"/>
    <lineage>
        <taxon>Bacteria</taxon>
        <taxon>Bacillati</taxon>
        <taxon>Bacillota</taxon>
        <taxon>Bacilli</taxon>
        <taxon>Bacillales</taxon>
        <taxon>Bacillaceae</taxon>
        <taxon>Bacillus</taxon>
        <taxon>Bacillus cereus group</taxon>
    </lineage>
</organism>
<accession>A0A9X9F3P5</accession>
<dbReference type="AlphaFoldDB" id="A0A9X9F3P5"/>
<protein>
    <submittedName>
        <fullName evidence="1">Competence protein</fullName>
    </submittedName>
</protein>
<reference evidence="1 2" key="1">
    <citation type="journal article" date="2019" name="Environ. Microbiol.">
        <title>An active ?-lactamase is a part of an orchestrated cell wall stress resistance network of Bacillus subtilis and related rhizosphere species.</title>
        <authorList>
            <person name="Bucher T."/>
            <person name="Keren-Paz A."/>
            <person name="Hausser J."/>
            <person name="Olender T."/>
            <person name="Cytryn E."/>
            <person name="Kolodkin-Gal I."/>
        </authorList>
    </citation>
    <scope>NUCLEOTIDE SEQUENCE [LARGE SCALE GENOMIC DNA]</scope>
    <source>
        <strain evidence="1 2">I32</strain>
    </source>
</reference>
<evidence type="ECO:0000313" key="2">
    <source>
        <dbReference type="Proteomes" id="UP000308444"/>
    </source>
</evidence>
<feature type="non-terminal residue" evidence="1">
    <location>
        <position position="1"/>
    </location>
</feature>
<gene>
    <name evidence="1" type="ORF">FC695_28325</name>
</gene>
<proteinExistence type="predicted"/>
<dbReference type="EMBL" id="SZOH01002488">
    <property type="protein sequence ID" value="TKI94641.1"/>
    <property type="molecule type" value="Genomic_DNA"/>
</dbReference>
<comment type="caution">
    <text evidence="1">The sequence shown here is derived from an EMBL/GenBank/DDBJ whole genome shotgun (WGS) entry which is preliminary data.</text>
</comment>
<name>A0A9X9F3P5_BACCE</name>
<evidence type="ECO:0000313" key="1">
    <source>
        <dbReference type="EMBL" id="TKI94641.1"/>
    </source>
</evidence>
<dbReference type="Proteomes" id="UP000308444">
    <property type="component" value="Unassembled WGS sequence"/>
</dbReference>
<sequence>QGNPCFKEIDKSEESTLRPAYEKVYVVREEEV</sequence>